<dbReference type="SUPFAM" id="SSF53659">
    <property type="entry name" value="Isocitrate/Isopropylmalate dehydrogenase-like"/>
    <property type="match status" value="1"/>
</dbReference>
<evidence type="ECO:0000256" key="9">
    <source>
        <dbReference type="ARBA" id="ARBA00046608"/>
    </source>
</evidence>
<dbReference type="GO" id="GO:0005737">
    <property type="term" value="C:cytoplasm"/>
    <property type="evidence" value="ECO:0007669"/>
    <property type="project" value="UniProtKB-SubCell"/>
</dbReference>
<comment type="subcellular location">
    <subcellularLocation>
        <location evidence="10">Cytoplasm</location>
    </subcellularLocation>
    <text evidence="10">Associated with the membrane possibly through PlsY.</text>
</comment>
<keyword evidence="3 10" id="KW-0444">Lipid biosynthesis</keyword>
<comment type="function">
    <text evidence="10">Catalyzes the reversible formation of acyl-phosphate (acyl-PO(4)) from acyl-[acyl-carrier-protein] (acyl-ACP). This enzyme utilizes acyl-ACP as fatty acyl donor, but not acyl-CoA.</text>
</comment>
<dbReference type="GO" id="GO:0043811">
    <property type="term" value="F:phosphate:acyl-[acyl carrier protein] acyltransferase activity"/>
    <property type="evidence" value="ECO:0007669"/>
    <property type="project" value="UniProtKB-UniRule"/>
</dbReference>
<evidence type="ECO:0000256" key="7">
    <source>
        <dbReference type="ARBA" id="ARBA00023264"/>
    </source>
</evidence>
<evidence type="ECO:0000256" key="2">
    <source>
        <dbReference type="ARBA" id="ARBA00022490"/>
    </source>
</evidence>
<evidence type="ECO:0000256" key="10">
    <source>
        <dbReference type="HAMAP-Rule" id="MF_00019"/>
    </source>
</evidence>
<organism evidence="11 12">
    <name type="scientific">Roseburia intestinalis L1-82</name>
    <dbReference type="NCBI Taxonomy" id="536231"/>
    <lineage>
        <taxon>Bacteria</taxon>
        <taxon>Bacillati</taxon>
        <taxon>Bacillota</taxon>
        <taxon>Clostridia</taxon>
        <taxon>Lachnospirales</taxon>
        <taxon>Lachnospiraceae</taxon>
        <taxon>Roseburia</taxon>
    </lineage>
</organism>
<gene>
    <name evidence="10 11" type="primary">plsX</name>
    <name evidence="11" type="ORF">ROSINTL182_08468</name>
</gene>
<dbReference type="PANTHER" id="PTHR30100:SF1">
    <property type="entry name" value="PHOSPHATE ACYLTRANSFERASE"/>
    <property type="match status" value="1"/>
</dbReference>
<accession>C7GEW6</accession>
<dbReference type="GO" id="GO:0006633">
    <property type="term" value="P:fatty acid biosynthetic process"/>
    <property type="evidence" value="ECO:0007669"/>
    <property type="project" value="UniProtKB-UniRule"/>
</dbReference>
<comment type="similarity">
    <text evidence="10">Belongs to the PlsX family.</text>
</comment>
<evidence type="ECO:0000313" key="12">
    <source>
        <dbReference type="Proteomes" id="UP000004828"/>
    </source>
</evidence>
<evidence type="ECO:0000256" key="3">
    <source>
        <dbReference type="ARBA" id="ARBA00022516"/>
    </source>
</evidence>
<keyword evidence="6 10" id="KW-0594">Phospholipid biosynthesis</keyword>
<dbReference type="AlphaFoldDB" id="C7GEW6"/>
<evidence type="ECO:0000256" key="4">
    <source>
        <dbReference type="ARBA" id="ARBA00022679"/>
    </source>
</evidence>
<protein>
    <recommendedName>
        <fullName evidence="8 10">Phosphate acyltransferase</fullName>
        <ecNumber evidence="8 10">2.3.1.274</ecNumber>
    </recommendedName>
    <alternativeName>
        <fullName evidence="10">Acyl-ACP phosphotransacylase</fullName>
    </alternativeName>
    <alternativeName>
        <fullName evidence="10">Acyl-[acyl-carrier-protein]--phosphate acyltransferase</fullName>
    </alternativeName>
    <alternativeName>
        <fullName evidence="10">Phosphate-acyl-ACP acyltransferase</fullName>
    </alternativeName>
</protein>
<comment type="caution">
    <text evidence="11">The sequence shown here is derived from an EMBL/GenBank/DDBJ whole genome shotgun (WGS) entry which is preliminary data.</text>
</comment>
<dbReference type="InterPro" id="IPR012281">
    <property type="entry name" value="Phospholipid_synth_PlsX-like"/>
</dbReference>
<comment type="subunit">
    <text evidence="9 10">Homodimer. Probably interacts with PlsY.</text>
</comment>
<proteinExistence type="inferred from homology"/>
<dbReference type="Pfam" id="PF02504">
    <property type="entry name" value="FA_synthesis"/>
    <property type="match status" value="1"/>
</dbReference>
<dbReference type="Proteomes" id="UP000004828">
    <property type="component" value="Unassembled WGS sequence"/>
</dbReference>
<evidence type="ECO:0000256" key="8">
    <source>
        <dbReference type="ARBA" id="ARBA00024069"/>
    </source>
</evidence>
<dbReference type="Gene3D" id="3.40.718.10">
    <property type="entry name" value="Isopropylmalate Dehydrogenase"/>
    <property type="match status" value="1"/>
</dbReference>
<dbReference type="InterPro" id="IPR003664">
    <property type="entry name" value="FA_synthesis"/>
</dbReference>
<dbReference type="PANTHER" id="PTHR30100">
    <property type="entry name" value="FATTY ACID/PHOSPHOLIPID SYNTHESIS PROTEIN PLSX"/>
    <property type="match status" value="1"/>
</dbReference>
<keyword evidence="2 10" id="KW-0963">Cytoplasm</keyword>
<comment type="catalytic activity">
    <reaction evidence="1 10">
        <text>a fatty acyl-[ACP] + phosphate = an acyl phosphate + holo-[ACP]</text>
        <dbReference type="Rhea" id="RHEA:42292"/>
        <dbReference type="Rhea" id="RHEA-COMP:9685"/>
        <dbReference type="Rhea" id="RHEA-COMP:14125"/>
        <dbReference type="ChEBI" id="CHEBI:43474"/>
        <dbReference type="ChEBI" id="CHEBI:59918"/>
        <dbReference type="ChEBI" id="CHEBI:64479"/>
        <dbReference type="ChEBI" id="CHEBI:138651"/>
        <dbReference type="EC" id="2.3.1.274"/>
    </reaction>
</comment>
<reference evidence="11 12" key="1">
    <citation type="submission" date="2009-08" db="EMBL/GenBank/DDBJ databases">
        <authorList>
            <person name="Weinstock G."/>
            <person name="Sodergren E."/>
            <person name="Clifton S."/>
            <person name="Fulton L."/>
            <person name="Fulton B."/>
            <person name="Courtney L."/>
            <person name="Fronick C."/>
            <person name="Harrison M."/>
            <person name="Strong C."/>
            <person name="Farmer C."/>
            <person name="Delahaunty K."/>
            <person name="Markovic C."/>
            <person name="Hall O."/>
            <person name="Minx P."/>
            <person name="Tomlinson C."/>
            <person name="Mitreva M."/>
            <person name="Nelson J."/>
            <person name="Hou S."/>
            <person name="Wollam A."/>
            <person name="Pepin K.H."/>
            <person name="Johnson M."/>
            <person name="Bhonagiri V."/>
            <person name="Nash W.E."/>
            <person name="Warren W."/>
            <person name="Chinwalla A."/>
            <person name="Mardis E.R."/>
            <person name="Wilson R.K."/>
        </authorList>
    </citation>
    <scope>NUCLEOTIDE SEQUENCE [LARGE SCALE GENOMIC DNA]</scope>
    <source>
        <strain evidence="11 12">L1-82</strain>
    </source>
</reference>
<sequence>MKGEPENVSEWRVVMQQNQSLEITKVALDAMGGDYAPAEPVKGAVDAVNARSDIKVLLIGQEDVVRKELEKYTYPAEQIEVIHAEEVIETAEPPVNAIRKKKQSSIVVGMNMVKQKEADAFVSAGSSGAILVGGQVIVGRIKGIERPPLAPLIPTEKGVSLLIDCGANVDARASHLVQFAKMGSIYMENVLGIKNPRVAIVNIGAEEEKGNALVKETFPLLKECTDINFVGSIEAREIPHGEADVIVCEAFVGNVILKLYEGLAGTLVGAIKKGMMSTLRSKIGAALALPALKSTLKAFDATQYGGAPLLGLNGLVVKTHGSAKAVEITNSIFQCVTFKEQDINGKIRKNIISSTEQEGM</sequence>
<dbReference type="GO" id="GO:0008654">
    <property type="term" value="P:phospholipid biosynthetic process"/>
    <property type="evidence" value="ECO:0007669"/>
    <property type="project" value="UniProtKB-KW"/>
</dbReference>
<dbReference type="EC" id="2.3.1.274" evidence="8 10"/>
<dbReference type="HOGENOM" id="CLU_039379_1_1_9"/>
<evidence type="ECO:0000313" key="11">
    <source>
        <dbReference type="EMBL" id="EEU99648.1"/>
    </source>
</evidence>
<keyword evidence="4 10" id="KW-0808">Transferase</keyword>
<evidence type="ECO:0000256" key="6">
    <source>
        <dbReference type="ARBA" id="ARBA00023209"/>
    </source>
</evidence>
<name>C7GEW6_9FIRM</name>
<evidence type="ECO:0000256" key="5">
    <source>
        <dbReference type="ARBA" id="ARBA00023098"/>
    </source>
</evidence>
<dbReference type="EMBL" id="ABYJ02000188">
    <property type="protein sequence ID" value="EEU99648.1"/>
    <property type="molecule type" value="Genomic_DNA"/>
</dbReference>
<dbReference type="UniPathway" id="UPA00085"/>
<dbReference type="PIRSF" id="PIRSF002465">
    <property type="entry name" value="Phsphlp_syn_PlsX"/>
    <property type="match status" value="1"/>
</dbReference>
<dbReference type="NCBIfam" id="TIGR00182">
    <property type="entry name" value="plsX"/>
    <property type="match status" value="1"/>
</dbReference>
<comment type="pathway">
    <text evidence="10">Lipid metabolism; phospholipid metabolism.</text>
</comment>
<evidence type="ECO:0000256" key="1">
    <source>
        <dbReference type="ARBA" id="ARBA00001232"/>
    </source>
</evidence>
<dbReference type="HAMAP" id="MF_00019">
    <property type="entry name" value="PlsX"/>
    <property type="match status" value="1"/>
</dbReference>
<keyword evidence="5 10" id="KW-0443">Lipid metabolism</keyword>
<keyword evidence="7 10" id="KW-1208">Phospholipid metabolism</keyword>